<protein>
    <recommendedName>
        <fullName evidence="5">Transposase</fullName>
    </recommendedName>
</protein>
<reference evidence="2 4" key="2">
    <citation type="submission" date="2019-07" db="EMBL/GenBank/DDBJ databases">
        <title>Active sludge and wastewater microbial communities from Klosterneuburg, Austria.</title>
        <authorList>
            <person name="Wagner M."/>
        </authorList>
    </citation>
    <scope>NUCLEOTIDE SEQUENCE [LARGE SCALE GENOMIC DNA]</scope>
    <source>
        <strain evidence="2 4">Nm2</strain>
    </source>
</reference>
<evidence type="ECO:0008006" key="5">
    <source>
        <dbReference type="Google" id="ProtNLM"/>
    </source>
</evidence>
<dbReference type="Proteomes" id="UP000183454">
    <property type="component" value="Unassembled WGS sequence"/>
</dbReference>
<sequence>MQHYCGIDLHSNNHVVVVIDEEDKRVFEKRLSNDLSLTLQALSLEDYQF</sequence>
<evidence type="ECO:0000313" key="1">
    <source>
        <dbReference type="EMBL" id="SDW27366.1"/>
    </source>
</evidence>
<dbReference type="EMBL" id="VNHT01000012">
    <property type="protein sequence ID" value="TYP91022.1"/>
    <property type="molecule type" value="Genomic_DNA"/>
</dbReference>
<accession>A0A1H2S706</accession>
<proteinExistence type="predicted"/>
<evidence type="ECO:0000313" key="3">
    <source>
        <dbReference type="Proteomes" id="UP000183454"/>
    </source>
</evidence>
<dbReference type="AlphaFoldDB" id="A0A1H2S706"/>
<reference evidence="1 3" key="1">
    <citation type="submission" date="2016-10" db="EMBL/GenBank/DDBJ databases">
        <authorList>
            <person name="de Groot N.N."/>
        </authorList>
    </citation>
    <scope>NUCLEOTIDE SEQUENCE [LARGE SCALE GENOMIC DNA]</scope>
    <source>
        <strain evidence="1 3">Nm110</strain>
    </source>
</reference>
<organism evidence="1 3">
    <name type="scientific">Nitrosomonas communis</name>
    <dbReference type="NCBI Taxonomy" id="44574"/>
    <lineage>
        <taxon>Bacteria</taxon>
        <taxon>Pseudomonadati</taxon>
        <taxon>Pseudomonadota</taxon>
        <taxon>Betaproteobacteria</taxon>
        <taxon>Nitrosomonadales</taxon>
        <taxon>Nitrosomonadaceae</taxon>
        <taxon>Nitrosomonas</taxon>
    </lineage>
</organism>
<dbReference type="RefSeq" id="WP_139297490.1">
    <property type="nucleotide sequence ID" value="NZ_CBDIPD010000013.1"/>
</dbReference>
<gene>
    <name evidence="2" type="ORF">BCL69_101252</name>
    <name evidence="1" type="ORF">SAMN05421882_100668</name>
</gene>
<name>A0A1H2S706_9PROT</name>
<dbReference type="EMBL" id="FNNH01000006">
    <property type="protein sequence ID" value="SDW27366.1"/>
    <property type="molecule type" value="Genomic_DNA"/>
</dbReference>
<dbReference type="Proteomes" id="UP000324176">
    <property type="component" value="Unassembled WGS sequence"/>
</dbReference>
<evidence type="ECO:0000313" key="4">
    <source>
        <dbReference type="Proteomes" id="UP000324176"/>
    </source>
</evidence>
<evidence type="ECO:0000313" key="2">
    <source>
        <dbReference type="EMBL" id="TYP91022.1"/>
    </source>
</evidence>